<organism evidence="3 4">
    <name type="scientific">Psychrilyobacter piezotolerans</name>
    <dbReference type="NCBI Taxonomy" id="2293438"/>
    <lineage>
        <taxon>Bacteria</taxon>
        <taxon>Fusobacteriati</taxon>
        <taxon>Fusobacteriota</taxon>
        <taxon>Fusobacteriia</taxon>
        <taxon>Fusobacteriales</taxon>
        <taxon>Fusobacteriaceae</taxon>
        <taxon>Psychrilyobacter</taxon>
    </lineage>
</organism>
<sequence>MKKIFILITLLFIGCSSVEVKEKVSSHEAEKIVVAKDFKLHLKDGESDIMDTYDPLEPLNRRIYYFNYQFDNWVWLPISNSYNFFLPQTIRTGINNFFSNLYEPISAINGVLLLDSKTVFTGISRFIINTTIGVAGLFDVATLINIPKRELTLNDTLAVYGVKDGPYLILPFLGPSDLRNAGSRLTTFALNPIHSGSLETDLVIKGVEGVDTRSRTDFRYYSLGTPFEYEVVRLLYLKSMEIRETNIKKI</sequence>
<protein>
    <submittedName>
        <fullName evidence="3">VacJ family lipoprotein</fullName>
    </submittedName>
</protein>
<dbReference type="PANTHER" id="PTHR30035:SF3">
    <property type="entry name" value="INTERMEMBRANE PHOSPHOLIPID TRANSPORT SYSTEM LIPOPROTEIN MLAA"/>
    <property type="match status" value="1"/>
</dbReference>
<evidence type="ECO:0000256" key="2">
    <source>
        <dbReference type="ARBA" id="ARBA00022729"/>
    </source>
</evidence>
<name>A0ABX9KF47_9FUSO</name>
<dbReference type="Pfam" id="PF04333">
    <property type="entry name" value="MlaA"/>
    <property type="match status" value="1"/>
</dbReference>
<proteinExistence type="inferred from homology"/>
<dbReference type="PANTHER" id="PTHR30035">
    <property type="entry name" value="LIPOPROTEIN VACJ-RELATED"/>
    <property type="match status" value="1"/>
</dbReference>
<keyword evidence="4" id="KW-1185">Reference proteome</keyword>
<gene>
    <name evidence="3" type="ORF">DYH56_11100</name>
</gene>
<dbReference type="RefSeq" id="WP_114642941.1">
    <property type="nucleotide sequence ID" value="NZ_JAACIO010000021.1"/>
</dbReference>
<evidence type="ECO:0000256" key="1">
    <source>
        <dbReference type="ARBA" id="ARBA00010634"/>
    </source>
</evidence>
<reference evidence="3 4" key="1">
    <citation type="submission" date="2018-08" db="EMBL/GenBank/DDBJ databases">
        <title>Draft genome sequence of Psychrilyobacter sp. strain SD5 isolated from Black Sea water.</title>
        <authorList>
            <person name="Yadav S."/>
            <person name="Villanueva L."/>
            <person name="Damste J.S.S."/>
        </authorList>
    </citation>
    <scope>NUCLEOTIDE SEQUENCE [LARGE SCALE GENOMIC DNA]</scope>
    <source>
        <strain evidence="3 4">SD5</strain>
    </source>
</reference>
<accession>A0ABX9KF47</accession>
<dbReference type="PRINTS" id="PR01805">
    <property type="entry name" value="VACJLIPOPROT"/>
</dbReference>
<keyword evidence="2" id="KW-0732">Signal</keyword>
<dbReference type="EMBL" id="QUAJ01000020">
    <property type="protein sequence ID" value="REI40399.1"/>
    <property type="molecule type" value="Genomic_DNA"/>
</dbReference>
<comment type="caution">
    <text evidence="3">The sequence shown here is derived from an EMBL/GenBank/DDBJ whole genome shotgun (WGS) entry which is preliminary data.</text>
</comment>
<dbReference type="InterPro" id="IPR007428">
    <property type="entry name" value="MlaA"/>
</dbReference>
<dbReference type="PROSITE" id="PS51257">
    <property type="entry name" value="PROKAR_LIPOPROTEIN"/>
    <property type="match status" value="1"/>
</dbReference>
<evidence type="ECO:0000313" key="3">
    <source>
        <dbReference type="EMBL" id="REI40399.1"/>
    </source>
</evidence>
<comment type="similarity">
    <text evidence="1">Belongs to the MlaA family.</text>
</comment>
<dbReference type="Proteomes" id="UP000263486">
    <property type="component" value="Unassembled WGS sequence"/>
</dbReference>
<evidence type="ECO:0000313" key="4">
    <source>
        <dbReference type="Proteomes" id="UP000263486"/>
    </source>
</evidence>
<keyword evidence="3" id="KW-0449">Lipoprotein</keyword>